<dbReference type="InterPro" id="IPR036206">
    <property type="entry name" value="ThiamineP_synth_sf"/>
</dbReference>
<evidence type="ECO:0000313" key="5">
    <source>
        <dbReference type="Proteomes" id="UP000242447"/>
    </source>
</evidence>
<name>A0A1W6NZT2_9RHOB</name>
<dbReference type="OrthoDB" id="7159061at2"/>
<dbReference type="STRING" id="92947.BVG79_01412"/>
<keyword evidence="4" id="KW-0808">Transferase</keyword>
<dbReference type="KEGG" id="kro:BVG79_01412"/>
<dbReference type="RefSeq" id="WP_085786254.1">
    <property type="nucleotide sequence ID" value="NZ_CP019937.1"/>
</dbReference>
<dbReference type="InterPro" id="IPR022998">
    <property type="entry name" value="ThiamineP_synth_TenI"/>
</dbReference>
<evidence type="ECO:0000259" key="3">
    <source>
        <dbReference type="Pfam" id="PF02581"/>
    </source>
</evidence>
<evidence type="ECO:0000313" key="4">
    <source>
        <dbReference type="EMBL" id="ARO14758.1"/>
    </source>
</evidence>
<sequence length="208" mass="22251">MTDTADDLPQIYLISPPAFDLDVFPALLAGCLDRVETACVRLALASQDEDTIQRAADALRQVTHDRDIALVIENHALLVERLGLDGVHLTDSARSVHKMRRDLGEDAIVGAFCGASRHDGLTAGEMGADYVSLGPVGNSLLGTGTHATLELFQWWSEMVEVPVVAEGGLTPELVRQLTPHTDFFGIGAEIWEAEAPAEALALLAAARS</sequence>
<dbReference type="EMBL" id="CP019937">
    <property type="protein sequence ID" value="ARO14758.1"/>
    <property type="molecule type" value="Genomic_DNA"/>
</dbReference>
<dbReference type="PANTHER" id="PTHR20857">
    <property type="entry name" value="THIAMINE-PHOSPHATE PYROPHOSPHORYLASE"/>
    <property type="match status" value="1"/>
</dbReference>
<dbReference type="EC" id="2.5.1.3" evidence="4"/>
<dbReference type="Pfam" id="PF02581">
    <property type="entry name" value="TMP-TENI"/>
    <property type="match status" value="1"/>
</dbReference>
<dbReference type="GO" id="GO:0005737">
    <property type="term" value="C:cytoplasm"/>
    <property type="evidence" value="ECO:0007669"/>
    <property type="project" value="TreeGrafter"/>
</dbReference>
<dbReference type="Gene3D" id="3.20.20.70">
    <property type="entry name" value="Aldolase class I"/>
    <property type="match status" value="1"/>
</dbReference>
<evidence type="ECO:0000256" key="2">
    <source>
        <dbReference type="ARBA" id="ARBA00022977"/>
    </source>
</evidence>
<dbReference type="SUPFAM" id="SSF51391">
    <property type="entry name" value="Thiamin phosphate synthase"/>
    <property type="match status" value="1"/>
</dbReference>
<keyword evidence="2" id="KW-0784">Thiamine biosynthesis</keyword>
<comment type="pathway">
    <text evidence="1">Cofactor biosynthesis; thiamine diphosphate biosynthesis.</text>
</comment>
<proteinExistence type="predicted"/>
<protein>
    <submittedName>
        <fullName evidence="4">Thiamine-phosphate pyrophosphorylase</fullName>
        <ecNumber evidence="4">2.5.1.3</ecNumber>
    </submittedName>
</protein>
<dbReference type="GO" id="GO:0004789">
    <property type="term" value="F:thiamine-phosphate diphosphorylase activity"/>
    <property type="evidence" value="ECO:0007669"/>
    <property type="project" value="UniProtKB-EC"/>
</dbReference>
<dbReference type="GO" id="GO:0009228">
    <property type="term" value="P:thiamine biosynthetic process"/>
    <property type="evidence" value="ECO:0007669"/>
    <property type="project" value="UniProtKB-KW"/>
</dbReference>
<feature type="domain" description="Thiamine phosphate synthase/TenI" evidence="3">
    <location>
        <begin position="11"/>
        <end position="178"/>
    </location>
</feature>
<dbReference type="AlphaFoldDB" id="A0A1W6NZT2"/>
<accession>A0A1W6NZT2</accession>
<organism evidence="4 5">
    <name type="scientific">Ketogulonicigenium robustum</name>
    <dbReference type="NCBI Taxonomy" id="92947"/>
    <lineage>
        <taxon>Bacteria</taxon>
        <taxon>Pseudomonadati</taxon>
        <taxon>Pseudomonadota</taxon>
        <taxon>Alphaproteobacteria</taxon>
        <taxon>Rhodobacterales</taxon>
        <taxon>Roseobacteraceae</taxon>
        <taxon>Ketogulonicigenium</taxon>
    </lineage>
</organism>
<dbReference type="CDD" id="cd00564">
    <property type="entry name" value="TMP_TenI"/>
    <property type="match status" value="1"/>
</dbReference>
<dbReference type="Proteomes" id="UP000242447">
    <property type="component" value="Chromosome"/>
</dbReference>
<dbReference type="InterPro" id="IPR013785">
    <property type="entry name" value="Aldolase_TIM"/>
</dbReference>
<dbReference type="PANTHER" id="PTHR20857:SF15">
    <property type="entry name" value="THIAMINE-PHOSPHATE SYNTHASE"/>
    <property type="match status" value="1"/>
</dbReference>
<evidence type="ECO:0000256" key="1">
    <source>
        <dbReference type="ARBA" id="ARBA00004948"/>
    </source>
</evidence>
<gene>
    <name evidence="4" type="primary">thiE</name>
    <name evidence="4" type="ORF">BVG79_01412</name>
</gene>
<reference evidence="4 5" key="1">
    <citation type="submission" date="2017-02" db="EMBL/GenBank/DDBJ databases">
        <title>Ketogulonicigenium robustum SPU B003 Genome sequencing and assembly.</title>
        <authorList>
            <person name="Li Y."/>
            <person name="Liu L."/>
            <person name="Wang C."/>
            <person name="Zhang M."/>
            <person name="Zhang T."/>
            <person name="Zhang Y."/>
        </authorList>
    </citation>
    <scope>NUCLEOTIDE SEQUENCE [LARGE SCALE GENOMIC DNA]</scope>
    <source>
        <strain evidence="4 5">SPU_B003</strain>
    </source>
</reference>
<keyword evidence="5" id="KW-1185">Reference proteome</keyword>